<comment type="subcellular location">
    <subcellularLocation>
        <location evidence="1 17">Mitochondrion inner membrane</location>
        <topology evidence="1 17">Multi-pass membrane protein</topology>
    </subcellularLocation>
</comment>
<dbReference type="GO" id="GO:0006120">
    <property type="term" value="P:mitochondrial electron transport, NADH to ubiquinone"/>
    <property type="evidence" value="ECO:0007669"/>
    <property type="project" value="InterPro"/>
</dbReference>
<evidence type="ECO:0000256" key="15">
    <source>
        <dbReference type="ARBA" id="ARBA00023136"/>
    </source>
</evidence>
<feature type="transmembrane region" description="Helical" evidence="17">
    <location>
        <begin position="240"/>
        <end position="262"/>
    </location>
</feature>
<dbReference type="InterPro" id="IPR001750">
    <property type="entry name" value="ND/Mrp_TM"/>
</dbReference>
<gene>
    <name evidence="20" type="primary">ND2</name>
</gene>
<feature type="transmembrane region" description="Helical" evidence="17">
    <location>
        <begin position="59"/>
        <end position="80"/>
    </location>
</feature>
<dbReference type="Pfam" id="PF06444">
    <property type="entry name" value="NADH_dehy_S2_C"/>
    <property type="match status" value="1"/>
</dbReference>
<keyword evidence="11 17" id="KW-1133">Transmembrane helix</keyword>
<evidence type="ECO:0000259" key="19">
    <source>
        <dbReference type="Pfam" id="PF06444"/>
    </source>
</evidence>
<evidence type="ECO:0000256" key="11">
    <source>
        <dbReference type="ARBA" id="ARBA00022989"/>
    </source>
</evidence>
<dbReference type="PANTHER" id="PTHR46552">
    <property type="entry name" value="NADH-UBIQUINONE OXIDOREDUCTASE CHAIN 2"/>
    <property type="match status" value="1"/>
</dbReference>
<dbReference type="InterPro" id="IPR003917">
    <property type="entry name" value="NADH_UbQ_OxRdtase_chain2"/>
</dbReference>
<evidence type="ECO:0000256" key="3">
    <source>
        <dbReference type="ARBA" id="ARBA00012944"/>
    </source>
</evidence>
<evidence type="ECO:0000256" key="1">
    <source>
        <dbReference type="ARBA" id="ARBA00004448"/>
    </source>
</evidence>
<evidence type="ECO:0000256" key="10">
    <source>
        <dbReference type="ARBA" id="ARBA00022982"/>
    </source>
</evidence>
<comment type="function">
    <text evidence="17">Core subunit of the mitochondrial membrane respiratory chain NADH dehydrogenase (Complex I) which catalyzes electron transfer from NADH through the respiratory chain, using ubiquinone as an electron acceptor. Essential for the catalytic activity and assembly of complex I.</text>
</comment>
<keyword evidence="13 17" id="KW-0830">Ubiquinone</keyword>
<evidence type="ECO:0000256" key="16">
    <source>
        <dbReference type="ARBA" id="ARBA00049551"/>
    </source>
</evidence>
<comment type="similarity">
    <text evidence="2 17">Belongs to the complex I subunit 2 family.</text>
</comment>
<evidence type="ECO:0000256" key="7">
    <source>
        <dbReference type="ARBA" id="ARBA00022692"/>
    </source>
</evidence>
<evidence type="ECO:0000313" key="20">
    <source>
        <dbReference type="EMBL" id="AAP72095.1"/>
    </source>
</evidence>
<dbReference type="PRINTS" id="PR01436">
    <property type="entry name" value="NADHDHGNASE2"/>
</dbReference>
<dbReference type="EC" id="7.1.1.2" evidence="3 17"/>
<accession>Q53EB8</accession>
<name>Q53EB8_9NEOB</name>
<evidence type="ECO:0000259" key="18">
    <source>
        <dbReference type="Pfam" id="PF00361"/>
    </source>
</evidence>
<evidence type="ECO:0000256" key="4">
    <source>
        <dbReference type="ARBA" id="ARBA00021008"/>
    </source>
</evidence>
<sequence>MNPYTTLTIALSLALGISTVISSHHWMLAWLGLEINTLAILPLMMKYPHPRATEAATKYFLTQASASALMLFSCTINAWTCGEWATTTMTNIIPVNLLTIAIMMKLGVAPFHFWMPDVLQGLTLPTGLILSTWQKLPPVALLLQFSQSMSLELLLTMGLLSTIIGGWGGMNQTQLRKILAYSSIAHLGWTVTVLKVSSQLALFNFLIYTLITSTLFLALININTKNMSDMMLSWSKTPPLTTLTLLTLLSLSGLPPLTGFLPKWMITQEMIKQHLTLFASTMLLSTLLSLFFYLRLSYIMSLTLAPNLSHAASSWPYDIKTGTAISITLSLLILPTYPLIM</sequence>
<evidence type="ECO:0000256" key="9">
    <source>
        <dbReference type="ARBA" id="ARBA00022967"/>
    </source>
</evidence>
<keyword evidence="15 17" id="KW-0472">Membrane</keyword>
<dbReference type="GO" id="GO:0005743">
    <property type="term" value="C:mitochondrial inner membrane"/>
    <property type="evidence" value="ECO:0007669"/>
    <property type="project" value="UniProtKB-SubCell"/>
</dbReference>
<evidence type="ECO:0000256" key="13">
    <source>
        <dbReference type="ARBA" id="ARBA00023075"/>
    </source>
</evidence>
<evidence type="ECO:0000256" key="14">
    <source>
        <dbReference type="ARBA" id="ARBA00023128"/>
    </source>
</evidence>
<feature type="domain" description="NADH dehydrogenase subunit 2 C-terminal" evidence="19">
    <location>
        <begin position="290"/>
        <end position="341"/>
    </location>
</feature>
<evidence type="ECO:0000256" key="6">
    <source>
        <dbReference type="ARBA" id="ARBA00022660"/>
    </source>
</evidence>
<keyword evidence="8 17" id="KW-0999">Mitochondrion inner membrane</keyword>
<evidence type="ECO:0000256" key="5">
    <source>
        <dbReference type="ARBA" id="ARBA00022448"/>
    </source>
</evidence>
<feature type="transmembrane region" description="Helical" evidence="17">
    <location>
        <begin position="201"/>
        <end position="220"/>
    </location>
</feature>
<dbReference type="Pfam" id="PF00361">
    <property type="entry name" value="Proton_antipo_M"/>
    <property type="match status" value="1"/>
</dbReference>
<evidence type="ECO:0000256" key="2">
    <source>
        <dbReference type="ARBA" id="ARBA00007012"/>
    </source>
</evidence>
<feature type="domain" description="NADH:quinone oxidoreductase/Mrp antiporter transmembrane" evidence="18">
    <location>
        <begin position="23"/>
        <end position="288"/>
    </location>
</feature>
<dbReference type="InterPro" id="IPR050175">
    <property type="entry name" value="Complex_I_Subunit_2"/>
</dbReference>
<feature type="transmembrane region" description="Helical" evidence="17">
    <location>
        <begin position="151"/>
        <end position="169"/>
    </location>
</feature>
<feature type="transmembrane region" description="Helical" evidence="17">
    <location>
        <begin position="319"/>
        <end position="340"/>
    </location>
</feature>
<keyword evidence="10 17" id="KW-0249">Electron transport</keyword>
<evidence type="ECO:0000256" key="8">
    <source>
        <dbReference type="ARBA" id="ARBA00022792"/>
    </source>
</evidence>
<dbReference type="EMBL" id="AY273130">
    <property type="protein sequence ID" value="AAP72095.1"/>
    <property type="molecule type" value="Genomic_DNA"/>
</dbReference>
<geneLocation type="mitochondrion" evidence="20"/>
<dbReference type="AlphaFoldDB" id="Q53EB8"/>
<feature type="transmembrane region" description="Helical" evidence="17">
    <location>
        <begin position="92"/>
        <end position="114"/>
    </location>
</feature>
<keyword evidence="6 17" id="KW-0679">Respiratory chain</keyword>
<protein>
    <recommendedName>
        <fullName evidence="4 17">NADH-ubiquinone oxidoreductase chain 2</fullName>
        <ecNumber evidence="3 17">7.1.1.2</ecNumber>
    </recommendedName>
</protein>
<dbReference type="GO" id="GO:0008137">
    <property type="term" value="F:NADH dehydrogenase (ubiquinone) activity"/>
    <property type="evidence" value="ECO:0007669"/>
    <property type="project" value="UniProtKB-EC"/>
</dbReference>
<keyword evidence="12 17" id="KW-0520">NAD</keyword>
<feature type="transmembrane region" description="Helical" evidence="17">
    <location>
        <begin position="274"/>
        <end position="299"/>
    </location>
</feature>
<keyword evidence="7 17" id="KW-0812">Transmembrane</keyword>
<evidence type="ECO:0000256" key="12">
    <source>
        <dbReference type="ARBA" id="ARBA00023027"/>
    </source>
</evidence>
<dbReference type="PANTHER" id="PTHR46552:SF1">
    <property type="entry name" value="NADH-UBIQUINONE OXIDOREDUCTASE CHAIN 2"/>
    <property type="match status" value="1"/>
</dbReference>
<evidence type="ECO:0000256" key="17">
    <source>
        <dbReference type="RuleBase" id="RU003403"/>
    </source>
</evidence>
<dbReference type="InterPro" id="IPR010933">
    <property type="entry name" value="NADH_DH_su2_C"/>
</dbReference>
<comment type="catalytic activity">
    <reaction evidence="16 17">
        <text>a ubiquinone + NADH + 5 H(+)(in) = a ubiquinol + NAD(+) + 4 H(+)(out)</text>
        <dbReference type="Rhea" id="RHEA:29091"/>
        <dbReference type="Rhea" id="RHEA-COMP:9565"/>
        <dbReference type="Rhea" id="RHEA-COMP:9566"/>
        <dbReference type="ChEBI" id="CHEBI:15378"/>
        <dbReference type="ChEBI" id="CHEBI:16389"/>
        <dbReference type="ChEBI" id="CHEBI:17976"/>
        <dbReference type="ChEBI" id="CHEBI:57540"/>
        <dbReference type="ChEBI" id="CHEBI:57945"/>
        <dbReference type="EC" id="7.1.1.2"/>
    </reaction>
</comment>
<organism evidence="20">
    <name type="scientific">Craugastor chac</name>
    <name type="common">Chac's rainfrog</name>
    <dbReference type="NCBI Taxonomy" id="228445"/>
    <lineage>
        <taxon>Eukaryota</taxon>
        <taxon>Metazoa</taxon>
        <taxon>Chordata</taxon>
        <taxon>Craniata</taxon>
        <taxon>Vertebrata</taxon>
        <taxon>Euteleostomi</taxon>
        <taxon>Amphibia</taxon>
        <taxon>Batrachia</taxon>
        <taxon>Anura</taxon>
        <taxon>Neobatrachia</taxon>
        <taxon>Hyloidea</taxon>
        <taxon>Craugastoridae</taxon>
        <taxon>Craugastorinae</taxon>
        <taxon>Craugastor</taxon>
    </lineage>
</organism>
<proteinExistence type="inferred from homology"/>
<keyword evidence="9 17" id="KW-1278">Translocase</keyword>
<reference evidence="20" key="1">
    <citation type="journal article" date="2005" name="Mol. Phylogenet. Evol.">
        <title>Cenozoic biogeography and evolution in direct-developing frogs of Central America (Leptodactylidae: Eleutherodactylus) as inferred from a phylogenetic analysis of nuclear and mitochondrial genes.</title>
        <authorList>
            <person name="Crawford A.J."/>
            <person name="Smith E.N."/>
        </authorList>
    </citation>
    <scope>NUCLEOTIDE SEQUENCE</scope>
    <source>
        <strain evidence="20">ENS6766</strain>
    </source>
</reference>
<keyword evidence="14 17" id="KW-0496">Mitochondrion</keyword>
<keyword evidence="5" id="KW-0813">Transport</keyword>